<dbReference type="InterPro" id="IPR036390">
    <property type="entry name" value="WH_DNA-bd_sf"/>
</dbReference>
<dbReference type="Proteomes" id="UP000707356">
    <property type="component" value="Unassembled WGS sequence"/>
</dbReference>
<dbReference type="PROSITE" id="PS50995">
    <property type="entry name" value="HTH_MARR_2"/>
    <property type="match status" value="1"/>
</dbReference>
<proteinExistence type="predicted"/>
<dbReference type="InterPro" id="IPR050832">
    <property type="entry name" value="Bact_Acetyltransf"/>
</dbReference>
<name>A0A951U530_9CYAN</name>
<dbReference type="GO" id="GO:0016747">
    <property type="term" value="F:acyltransferase activity, transferring groups other than amino-acyl groups"/>
    <property type="evidence" value="ECO:0007669"/>
    <property type="project" value="InterPro"/>
</dbReference>
<dbReference type="InterPro" id="IPR016181">
    <property type="entry name" value="Acyl_CoA_acyltransferase"/>
</dbReference>
<evidence type="ECO:0000256" key="2">
    <source>
        <dbReference type="ARBA" id="ARBA00023315"/>
    </source>
</evidence>
<dbReference type="Pfam" id="PF12802">
    <property type="entry name" value="MarR_2"/>
    <property type="match status" value="1"/>
</dbReference>
<dbReference type="InterPro" id="IPR000182">
    <property type="entry name" value="GNAT_dom"/>
</dbReference>
<dbReference type="SUPFAM" id="SSF55729">
    <property type="entry name" value="Acyl-CoA N-acyltransferases (Nat)"/>
    <property type="match status" value="1"/>
</dbReference>
<evidence type="ECO:0000313" key="5">
    <source>
        <dbReference type="EMBL" id="MBW4466454.1"/>
    </source>
</evidence>
<accession>A0A951U530</accession>
<reference evidence="5" key="1">
    <citation type="submission" date="2021-05" db="EMBL/GenBank/DDBJ databases">
        <authorList>
            <person name="Pietrasiak N."/>
            <person name="Ward R."/>
            <person name="Stajich J.E."/>
            <person name="Kurbessoian T."/>
        </authorList>
    </citation>
    <scope>NUCLEOTIDE SEQUENCE</scope>
    <source>
        <strain evidence="5">GSE-TBD4-15B</strain>
    </source>
</reference>
<comment type="caution">
    <text evidence="5">The sequence shown here is derived from an EMBL/GenBank/DDBJ whole genome shotgun (WGS) entry which is preliminary data.</text>
</comment>
<dbReference type="Pfam" id="PF00583">
    <property type="entry name" value="Acetyltransf_1"/>
    <property type="match status" value="1"/>
</dbReference>
<organism evidence="5 6">
    <name type="scientific">Pegethrix bostrychoides GSE-TBD4-15B</name>
    <dbReference type="NCBI Taxonomy" id="2839662"/>
    <lineage>
        <taxon>Bacteria</taxon>
        <taxon>Bacillati</taxon>
        <taxon>Cyanobacteriota</taxon>
        <taxon>Cyanophyceae</taxon>
        <taxon>Oculatellales</taxon>
        <taxon>Oculatellaceae</taxon>
        <taxon>Pegethrix</taxon>
    </lineage>
</organism>
<sequence length="320" mass="36298">MDFYSKVGKLALGSRLRRLSDQLTADAAQIYALYDVALDPKWFPVFYVLSQQEQASITEIAHIIGHAHPSVSQIVKEMSQKGLTTTEKAEQDARVSIVKLSDTGQQMVSRIQKQYQDVTQAVEDLLSATQHDLWQALEEVEFLLTDQSFLARVQSVRKARESQSVELVDYSPAFHEDFQRLNCEWIGEYFELEAADHQALHAPEQKILRPGGHIYIALINDEAVGTCALIKLDDDRYELAKMAVTAAARGKGIGWLLGQAIIQKARDLGAKRIFLESNTKLKPAINLYQKLGFRKVIRQPSPYERCNIQMELQLDELDFF</sequence>
<evidence type="ECO:0000313" key="6">
    <source>
        <dbReference type="Proteomes" id="UP000707356"/>
    </source>
</evidence>
<dbReference type="GO" id="GO:0003700">
    <property type="term" value="F:DNA-binding transcription factor activity"/>
    <property type="evidence" value="ECO:0007669"/>
    <property type="project" value="InterPro"/>
</dbReference>
<evidence type="ECO:0000256" key="1">
    <source>
        <dbReference type="ARBA" id="ARBA00022679"/>
    </source>
</evidence>
<dbReference type="PROSITE" id="PS51186">
    <property type="entry name" value="GNAT"/>
    <property type="match status" value="1"/>
</dbReference>
<dbReference type="CDD" id="cd04301">
    <property type="entry name" value="NAT_SF"/>
    <property type="match status" value="1"/>
</dbReference>
<dbReference type="SUPFAM" id="SSF46785">
    <property type="entry name" value="Winged helix' DNA-binding domain"/>
    <property type="match status" value="1"/>
</dbReference>
<feature type="domain" description="N-acetyltransferase" evidence="4">
    <location>
        <begin position="168"/>
        <end position="315"/>
    </location>
</feature>
<dbReference type="EMBL" id="JAHHHV010000068">
    <property type="protein sequence ID" value="MBW4466454.1"/>
    <property type="molecule type" value="Genomic_DNA"/>
</dbReference>
<dbReference type="PANTHER" id="PTHR43877">
    <property type="entry name" value="AMINOALKYLPHOSPHONATE N-ACETYLTRANSFERASE-RELATED-RELATED"/>
    <property type="match status" value="1"/>
</dbReference>
<dbReference type="InterPro" id="IPR036388">
    <property type="entry name" value="WH-like_DNA-bd_sf"/>
</dbReference>
<feature type="domain" description="HTH marR-type" evidence="3">
    <location>
        <begin position="9"/>
        <end position="145"/>
    </location>
</feature>
<evidence type="ECO:0000259" key="4">
    <source>
        <dbReference type="PROSITE" id="PS51186"/>
    </source>
</evidence>
<dbReference type="AlphaFoldDB" id="A0A951U530"/>
<protein>
    <submittedName>
        <fullName evidence="5">Helix-turn-helix domain-containing GNAT family N-acetyltransferase</fullName>
    </submittedName>
</protein>
<gene>
    <name evidence="5" type="ORF">KME07_13600</name>
</gene>
<dbReference type="InterPro" id="IPR000835">
    <property type="entry name" value="HTH_MarR-typ"/>
</dbReference>
<keyword evidence="2" id="KW-0012">Acyltransferase</keyword>
<dbReference type="Gene3D" id="3.40.630.30">
    <property type="match status" value="1"/>
</dbReference>
<reference evidence="5" key="2">
    <citation type="journal article" date="2022" name="Microbiol. Resour. Announc.">
        <title>Metagenome Sequencing to Explore Phylogenomics of Terrestrial Cyanobacteria.</title>
        <authorList>
            <person name="Ward R.D."/>
            <person name="Stajich J.E."/>
            <person name="Johansen J.R."/>
            <person name="Huntemann M."/>
            <person name="Clum A."/>
            <person name="Foster B."/>
            <person name="Foster B."/>
            <person name="Roux S."/>
            <person name="Palaniappan K."/>
            <person name="Varghese N."/>
            <person name="Mukherjee S."/>
            <person name="Reddy T.B.K."/>
            <person name="Daum C."/>
            <person name="Copeland A."/>
            <person name="Chen I.A."/>
            <person name="Ivanova N.N."/>
            <person name="Kyrpides N.C."/>
            <person name="Shapiro N."/>
            <person name="Eloe-Fadrosh E.A."/>
            <person name="Pietrasiak N."/>
        </authorList>
    </citation>
    <scope>NUCLEOTIDE SEQUENCE</scope>
    <source>
        <strain evidence="5">GSE-TBD4-15B</strain>
    </source>
</reference>
<evidence type="ECO:0000259" key="3">
    <source>
        <dbReference type="PROSITE" id="PS50995"/>
    </source>
</evidence>
<dbReference type="PANTHER" id="PTHR43877:SF2">
    <property type="entry name" value="AMINOALKYLPHOSPHONATE N-ACETYLTRANSFERASE-RELATED"/>
    <property type="match status" value="1"/>
</dbReference>
<keyword evidence="1" id="KW-0808">Transferase</keyword>
<dbReference type="Gene3D" id="1.10.10.10">
    <property type="entry name" value="Winged helix-like DNA-binding domain superfamily/Winged helix DNA-binding domain"/>
    <property type="match status" value="1"/>
</dbReference>